<evidence type="ECO:0000256" key="3">
    <source>
        <dbReference type="ARBA" id="ARBA00017484"/>
    </source>
</evidence>
<dbReference type="GO" id="GO:0003677">
    <property type="term" value="F:DNA binding"/>
    <property type="evidence" value="ECO:0007669"/>
    <property type="project" value="TreeGrafter"/>
</dbReference>
<evidence type="ECO:0000259" key="8">
    <source>
        <dbReference type="Pfam" id="PF03847"/>
    </source>
</evidence>
<evidence type="ECO:0000313" key="9">
    <source>
        <dbReference type="Proteomes" id="UP000095287"/>
    </source>
</evidence>
<dbReference type="GO" id="GO:0051123">
    <property type="term" value="P:RNA polymerase II preinitiation complex assembly"/>
    <property type="evidence" value="ECO:0007669"/>
    <property type="project" value="TreeGrafter"/>
</dbReference>
<dbReference type="InterPro" id="IPR037794">
    <property type="entry name" value="TAF12"/>
</dbReference>
<accession>A0A1I8A3F5</accession>
<evidence type="ECO:0000256" key="6">
    <source>
        <dbReference type="ARBA" id="ARBA00023242"/>
    </source>
</evidence>
<comment type="similarity">
    <text evidence="2">Belongs to the TAF12 family.</text>
</comment>
<dbReference type="GO" id="GO:0005669">
    <property type="term" value="C:transcription factor TFIID complex"/>
    <property type="evidence" value="ECO:0007669"/>
    <property type="project" value="InterPro"/>
</dbReference>
<evidence type="ECO:0000256" key="7">
    <source>
        <dbReference type="SAM" id="MobiDB-lite"/>
    </source>
</evidence>
<feature type="compositionally biased region" description="Low complexity" evidence="7">
    <location>
        <begin position="266"/>
        <end position="291"/>
    </location>
</feature>
<evidence type="ECO:0000256" key="5">
    <source>
        <dbReference type="ARBA" id="ARBA00023163"/>
    </source>
</evidence>
<keyword evidence="5" id="KW-0804">Transcription</keyword>
<organism evidence="9 10">
    <name type="scientific">Steinernema glaseri</name>
    <dbReference type="NCBI Taxonomy" id="37863"/>
    <lineage>
        <taxon>Eukaryota</taxon>
        <taxon>Metazoa</taxon>
        <taxon>Ecdysozoa</taxon>
        <taxon>Nematoda</taxon>
        <taxon>Chromadorea</taxon>
        <taxon>Rhabditida</taxon>
        <taxon>Tylenchina</taxon>
        <taxon>Panagrolaimomorpha</taxon>
        <taxon>Strongyloidoidea</taxon>
        <taxon>Steinernematidae</taxon>
        <taxon>Steinernema</taxon>
    </lineage>
</organism>
<sequence length="494" mass="55463">MADYPVQSHNAGGADVMSMGGANLMQHQESQQSQQMSHQQMMGQQMQAQMVSMPMRAPPGQHYPHGMPPTSGMMHARRPPQGNYRPQMMRPPVDQQRFAYHNPDHMHHMGIIQPGGSNQQPTHITMSQQASQVQHQQQHHQQQQQQQQHHQQQHQQQQHQQQQHQQQQQMMSSHQMMNHQMPPPQMVGMPMKMNPGHSQVMMNQGMMQNSGLVQQRQHPAPVFRQPMVRQPEPRMTYMPPDQMHQMGNPRMIPMQGMMHHQQMQAAQPRPMQQHQPMMQAPSAHQPPSSSALRQALGYPKPTSTVASLSQPVTFSSQQPQSVQIPTSTPTEQPKAASSQFSGESHHVGMGEAMETDRQPSSSNAVDFASLAEAIRTNPGLAGGPVLTREALDRVVKSVDPHETLEDDVADAICVMMDEFIDDVIGHASRVARHRGGTRLEGRDVSYALEHFFDMPMSAEGFCTGSQAIAARNRPTTNDAHQQRMALIKKTLKKP</sequence>
<comment type="subcellular location">
    <subcellularLocation>
        <location evidence="1">Nucleus</location>
    </subcellularLocation>
</comment>
<evidence type="ECO:0000256" key="2">
    <source>
        <dbReference type="ARBA" id="ARBA00007530"/>
    </source>
</evidence>
<feature type="domain" description="Transcription initiation factor TFIID subunit 12" evidence="8">
    <location>
        <begin position="389"/>
        <end position="454"/>
    </location>
</feature>
<dbReference type="GO" id="GO:0000124">
    <property type="term" value="C:SAGA complex"/>
    <property type="evidence" value="ECO:0007669"/>
    <property type="project" value="InterPro"/>
</dbReference>
<dbReference type="Gene3D" id="1.10.20.10">
    <property type="entry name" value="Histone, subunit A"/>
    <property type="match status" value="1"/>
</dbReference>
<feature type="region of interest" description="Disordered" evidence="7">
    <location>
        <begin position="106"/>
        <end position="183"/>
    </location>
</feature>
<dbReference type="Pfam" id="PF03847">
    <property type="entry name" value="TFIID_20kDa"/>
    <property type="match status" value="1"/>
</dbReference>
<proteinExistence type="inferred from homology"/>
<dbReference type="InterPro" id="IPR003228">
    <property type="entry name" value="TFIID_TAF12_dom"/>
</dbReference>
<name>A0A1I8A3F5_9BILA</name>
<dbReference type="GO" id="GO:0017025">
    <property type="term" value="F:TBP-class protein binding"/>
    <property type="evidence" value="ECO:0007669"/>
    <property type="project" value="TreeGrafter"/>
</dbReference>
<dbReference type="PANTHER" id="PTHR12264:SF21">
    <property type="entry name" value="TRANSCRIPTION INITIATION FACTOR TFIID SUBUNIT 12"/>
    <property type="match status" value="1"/>
</dbReference>
<dbReference type="InterPro" id="IPR009072">
    <property type="entry name" value="Histone-fold"/>
</dbReference>
<feature type="compositionally biased region" description="Polar residues" evidence="7">
    <location>
        <begin position="115"/>
        <end position="125"/>
    </location>
</feature>
<dbReference type="GO" id="GO:0046982">
    <property type="term" value="F:protein heterodimerization activity"/>
    <property type="evidence" value="ECO:0007669"/>
    <property type="project" value="InterPro"/>
</dbReference>
<dbReference type="Proteomes" id="UP000095287">
    <property type="component" value="Unplaced"/>
</dbReference>
<feature type="region of interest" description="Disordered" evidence="7">
    <location>
        <begin position="266"/>
        <end position="345"/>
    </location>
</feature>
<dbReference type="WBParaSite" id="L893_g32197.t1">
    <property type="protein sequence ID" value="L893_g32197.t1"/>
    <property type="gene ID" value="L893_g32197"/>
</dbReference>
<evidence type="ECO:0000256" key="1">
    <source>
        <dbReference type="ARBA" id="ARBA00004123"/>
    </source>
</evidence>
<evidence type="ECO:0000313" key="10">
    <source>
        <dbReference type="WBParaSite" id="L893_g32197.t1"/>
    </source>
</evidence>
<feature type="compositionally biased region" description="Low complexity" evidence="7">
    <location>
        <begin position="126"/>
        <end position="183"/>
    </location>
</feature>
<keyword evidence="6" id="KW-0539">Nucleus</keyword>
<reference evidence="10" key="1">
    <citation type="submission" date="2016-11" db="UniProtKB">
        <authorList>
            <consortium name="WormBaseParasite"/>
        </authorList>
    </citation>
    <scope>IDENTIFICATION</scope>
</reference>
<protein>
    <recommendedName>
        <fullName evidence="3">Transcription initiation factor TFIID subunit 12</fullName>
    </recommendedName>
</protein>
<dbReference type="PANTHER" id="PTHR12264">
    <property type="entry name" value="TRANSCRIPTION INITIATION FACTOR TFIID SUBUNIT 12"/>
    <property type="match status" value="1"/>
</dbReference>
<dbReference type="SUPFAM" id="SSF47113">
    <property type="entry name" value="Histone-fold"/>
    <property type="match status" value="1"/>
</dbReference>
<dbReference type="AlphaFoldDB" id="A0A1I8A3F5"/>
<dbReference type="CDD" id="cd07981">
    <property type="entry name" value="HFD_TAF12"/>
    <property type="match status" value="1"/>
</dbReference>
<feature type="compositionally biased region" description="Polar residues" evidence="7">
    <location>
        <begin position="301"/>
        <end position="342"/>
    </location>
</feature>
<keyword evidence="4" id="KW-0805">Transcription regulation</keyword>
<keyword evidence="9" id="KW-1185">Reference proteome</keyword>
<evidence type="ECO:0000256" key="4">
    <source>
        <dbReference type="ARBA" id="ARBA00023015"/>
    </source>
</evidence>